<keyword evidence="3" id="KW-1185">Reference proteome</keyword>
<organism evidence="2 3">
    <name type="scientific">Musa balbisiana</name>
    <name type="common">Banana</name>
    <dbReference type="NCBI Taxonomy" id="52838"/>
    <lineage>
        <taxon>Eukaryota</taxon>
        <taxon>Viridiplantae</taxon>
        <taxon>Streptophyta</taxon>
        <taxon>Embryophyta</taxon>
        <taxon>Tracheophyta</taxon>
        <taxon>Spermatophyta</taxon>
        <taxon>Magnoliopsida</taxon>
        <taxon>Liliopsida</taxon>
        <taxon>Zingiberales</taxon>
        <taxon>Musaceae</taxon>
        <taxon>Musa</taxon>
    </lineage>
</organism>
<dbReference type="Proteomes" id="UP000317650">
    <property type="component" value="Chromosome 11"/>
</dbReference>
<protein>
    <submittedName>
        <fullName evidence="2">Uncharacterized protein</fullName>
    </submittedName>
</protein>
<comment type="caution">
    <text evidence="2">The sequence shown here is derived from an EMBL/GenBank/DDBJ whole genome shotgun (WGS) entry which is preliminary data.</text>
</comment>
<feature type="region of interest" description="Disordered" evidence="1">
    <location>
        <begin position="137"/>
        <end position="156"/>
    </location>
</feature>
<dbReference type="EMBL" id="PYDT01000007">
    <property type="protein sequence ID" value="THU56956.1"/>
    <property type="molecule type" value="Genomic_DNA"/>
</dbReference>
<dbReference type="AlphaFoldDB" id="A0A4V4H5Q5"/>
<accession>A0A4V4H5Q5</accession>
<evidence type="ECO:0000256" key="1">
    <source>
        <dbReference type="SAM" id="MobiDB-lite"/>
    </source>
</evidence>
<proteinExistence type="predicted"/>
<evidence type="ECO:0000313" key="2">
    <source>
        <dbReference type="EMBL" id="THU56956.1"/>
    </source>
</evidence>
<evidence type="ECO:0000313" key="3">
    <source>
        <dbReference type="Proteomes" id="UP000317650"/>
    </source>
</evidence>
<sequence length="156" mass="15677">MDTAASFAAARSTLADLRSIDFSAPSEKADEGCGRIREAGGVGDGGATGAAHDRGCAAVEEEIEAGGTEGAGVVAKDAGGAEAAEDGAVADVVERPGVTSATPVSAASGRPEVPLHLSVRRHGRRAITIQGLETLEQERSRGVDVSVEASPKSINR</sequence>
<reference evidence="2 3" key="1">
    <citation type="journal article" date="2019" name="Nat. Plants">
        <title>Genome sequencing of Musa balbisiana reveals subgenome evolution and function divergence in polyploid bananas.</title>
        <authorList>
            <person name="Yao X."/>
        </authorList>
    </citation>
    <scope>NUCLEOTIDE SEQUENCE [LARGE SCALE GENOMIC DNA]</scope>
    <source>
        <strain evidence="3">cv. DH-PKW</strain>
        <tissue evidence="2">Leaves</tissue>
    </source>
</reference>
<gene>
    <name evidence="2" type="ORF">C4D60_Mb11t22670</name>
</gene>
<name>A0A4V4H5Q5_MUSBA</name>